<feature type="compositionally biased region" description="Gly residues" evidence="1">
    <location>
        <begin position="170"/>
        <end position="181"/>
    </location>
</feature>
<proteinExistence type="predicted"/>
<reference evidence="2" key="1">
    <citation type="submission" date="2023-03" db="EMBL/GenBank/DDBJ databases">
        <title>Massive genome expansion in bonnet fungi (Mycena s.s.) driven by repeated elements and novel gene families across ecological guilds.</title>
        <authorList>
            <consortium name="Lawrence Berkeley National Laboratory"/>
            <person name="Harder C.B."/>
            <person name="Miyauchi S."/>
            <person name="Viragh M."/>
            <person name="Kuo A."/>
            <person name="Thoen E."/>
            <person name="Andreopoulos B."/>
            <person name="Lu D."/>
            <person name="Skrede I."/>
            <person name="Drula E."/>
            <person name="Henrissat B."/>
            <person name="Morin E."/>
            <person name="Kohler A."/>
            <person name="Barry K."/>
            <person name="LaButti K."/>
            <person name="Morin E."/>
            <person name="Salamov A."/>
            <person name="Lipzen A."/>
            <person name="Mereny Z."/>
            <person name="Hegedus B."/>
            <person name="Baldrian P."/>
            <person name="Stursova M."/>
            <person name="Weitz H."/>
            <person name="Taylor A."/>
            <person name="Grigoriev I.V."/>
            <person name="Nagy L.G."/>
            <person name="Martin F."/>
            <person name="Kauserud H."/>
        </authorList>
    </citation>
    <scope>NUCLEOTIDE SEQUENCE</scope>
    <source>
        <strain evidence="2">CBHHK188m</strain>
    </source>
</reference>
<feature type="compositionally biased region" description="Basic and acidic residues" evidence="1">
    <location>
        <begin position="203"/>
        <end position="219"/>
    </location>
</feature>
<feature type="region of interest" description="Disordered" evidence="1">
    <location>
        <begin position="1"/>
        <end position="282"/>
    </location>
</feature>
<feature type="compositionally biased region" description="Low complexity" evidence="1">
    <location>
        <begin position="39"/>
        <end position="68"/>
    </location>
</feature>
<name>A0AAD7IQG0_9AGAR</name>
<evidence type="ECO:0000313" key="3">
    <source>
        <dbReference type="Proteomes" id="UP001215280"/>
    </source>
</evidence>
<feature type="compositionally biased region" description="Basic and acidic residues" evidence="1">
    <location>
        <begin position="253"/>
        <end position="263"/>
    </location>
</feature>
<dbReference type="AlphaFoldDB" id="A0AAD7IQG0"/>
<gene>
    <name evidence="2" type="ORF">DFH07DRAFT_775775</name>
</gene>
<feature type="compositionally biased region" description="Low complexity" evidence="1">
    <location>
        <begin position="184"/>
        <end position="201"/>
    </location>
</feature>
<evidence type="ECO:0000313" key="2">
    <source>
        <dbReference type="EMBL" id="KAJ7748318.1"/>
    </source>
</evidence>
<evidence type="ECO:0000256" key="1">
    <source>
        <dbReference type="SAM" id="MobiDB-lite"/>
    </source>
</evidence>
<dbReference type="Proteomes" id="UP001215280">
    <property type="component" value="Unassembled WGS sequence"/>
</dbReference>
<accession>A0AAD7IQG0</accession>
<protein>
    <submittedName>
        <fullName evidence="2">Uncharacterized protein</fullName>
    </submittedName>
</protein>
<organism evidence="2 3">
    <name type="scientific">Mycena maculata</name>
    <dbReference type="NCBI Taxonomy" id="230809"/>
    <lineage>
        <taxon>Eukaryota</taxon>
        <taxon>Fungi</taxon>
        <taxon>Dikarya</taxon>
        <taxon>Basidiomycota</taxon>
        <taxon>Agaricomycotina</taxon>
        <taxon>Agaricomycetes</taxon>
        <taxon>Agaricomycetidae</taxon>
        <taxon>Agaricales</taxon>
        <taxon>Marasmiineae</taxon>
        <taxon>Mycenaceae</taxon>
        <taxon>Mycena</taxon>
    </lineage>
</organism>
<keyword evidence="3" id="KW-1185">Reference proteome</keyword>
<dbReference type="EMBL" id="JARJLG010000090">
    <property type="protein sequence ID" value="KAJ7748318.1"/>
    <property type="molecule type" value="Genomic_DNA"/>
</dbReference>
<sequence>MAAGTDTDNGGVRNSAAGACRPGVDRSAPASKQRRRQVRAAGPGTAGPQAAGAGRRCAYAAGACPPGASNNAPASKQRQRETGGRLSAGAEGQRQEHNGRRVLLECRQASRAATAGQGRQGSGGWQKHTGPGQYVAMAGSRRGGAAGSSSVRRQASEAAVAGWQRVAGAGHAGPAGSGGRQQEGAWRAAGAGTAAAKQAGGSRRAETSRNWDKEKHRGVFEMLPQSLDKGAREQKGAGGRKQRCANAPMADGTRIDGKAEGFDGKGAGRARKAHRSNSTDDDTYLRVANAAVRDIPKPHIRLVRERARSSFRETLDSDSREKEGVGGSRKGLQAEIRGSYELWPCWRERKAQMRDVVVEKGVRVDVGVERERSPMMQTSKVGVQAEKPTFGSNGIT</sequence>
<comment type="caution">
    <text evidence="2">The sequence shown here is derived from an EMBL/GenBank/DDBJ whole genome shotgun (WGS) entry which is preliminary data.</text>
</comment>
<feature type="compositionally biased region" description="Basic and acidic residues" evidence="1">
    <location>
        <begin position="93"/>
        <end position="104"/>
    </location>
</feature>